<reference evidence="5 6" key="1">
    <citation type="submission" date="2019-10" db="EMBL/GenBank/DDBJ databases">
        <title>Nocardia macrotermitis sp. nov. and Nocardia aurantia sp. nov., isolated from the gut of fungus growing-termite Macrotermes natalensis.</title>
        <authorList>
            <person name="Benndorf R."/>
            <person name="Schwitalla J."/>
            <person name="Martin K."/>
            <person name="De Beer W."/>
            <person name="Kaster A.-K."/>
            <person name="Vollmers J."/>
            <person name="Poulsen M."/>
            <person name="Beemelmanns C."/>
        </authorList>
    </citation>
    <scope>NUCLEOTIDE SEQUENCE [LARGE SCALE GENOMIC DNA]</scope>
    <source>
        <strain evidence="5 6">RB20</strain>
    </source>
</reference>
<dbReference type="InterPro" id="IPR018060">
    <property type="entry name" value="HTH_AraC"/>
</dbReference>
<dbReference type="InterPro" id="IPR009057">
    <property type="entry name" value="Homeodomain-like_sf"/>
</dbReference>
<feature type="domain" description="HTH araC/xylS-type" evidence="4">
    <location>
        <begin position="226"/>
        <end position="324"/>
    </location>
</feature>
<organism evidence="5 6">
    <name type="scientific">Nocardia macrotermitis</name>
    <dbReference type="NCBI Taxonomy" id="2585198"/>
    <lineage>
        <taxon>Bacteria</taxon>
        <taxon>Bacillati</taxon>
        <taxon>Actinomycetota</taxon>
        <taxon>Actinomycetes</taxon>
        <taxon>Mycobacteriales</taxon>
        <taxon>Nocardiaceae</taxon>
        <taxon>Nocardia</taxon>
    </lineage>
</organism>
<evidence type="ECO:0000313" key="6">
    <source>
        <dbReference type="Proteomes" id="UP000438448"/>
    </source>
</evidence>
<evidence type="ECO:0000259" key="4">
    <source>
        <dbReference type="PROSITE" id="PS01124"/>
    </source>
</evidence>
<dbReference type="PRINTS" id="PR00032">
    <property type="entry name" value="HTHARAC"/>
</dbReference>
<keyword evidence="1" id="KW-0805">Transcription regulation</keyword>
<dbReference type="SMART" id="SM00342">
    <property type="entry name" value="HTH_ARAC"/>
    <property type="match status" value="1"/>
</dbReference>
<evidence type="ECO:0000256" key="1">
    <source>
        <dbReference type="ARBA" id="ARBA00023015"/>
    </source>
</evidence>
<keyword evidence="6" id="KW-1185">Reference proteome</keyword>
<dbReference type="Proteomes" id="UP000438448">
    <property type="component" value="Unassembled WGS sequence"/>
</dbReference>
<dbReference type="PANTHER" id="PTHR46796">
    <property type="entry name" value="HTH-TYPE TRANSCRIPTIONAL ACTIVATOR RHAS-RELATED"/>
    <property type="match status" value="1"/>
</dbReference>
<dbReference type="InterPro" id="IPR020449">
    <property type="entry name" value="Tscrpt_reg_AraC-type_HTH"/>
</dbReference>
<evidence type="ECO:0000256" key="2">
    <source>
        <dbReference type="ARBA" id="ARBA00023125"/>
    </source>
</evidence>
<dbReference type="Gene3D" id="1.10.10.60">
    <property type="entry name" value="Homeodomain-like"/>
    <property type="match status" value="2"/>
</dbReference>
<proteinExistence type="predicted"/>
<dbReference type="AlphaFoldDB" id="A0A7K0DD25"/>
<dbReference type="GO" id="GO:0043565">
    <property type="term" value="F:sequence-specific DNA binding"/>
    <property type="evidence" value="ECO:0007669"/>
    <property type="project" value="InterPro"/>
</dbReference>
<keyword evidence="2" id="KW-0238">DNA-binding</keyword>
<keyword evidence="3" id="KW-0804">Transcription</keyword>
<dbReference type="InterPro" id="IPR018062">
    <property type="entry name" value="HTH_AraC-typ_CS"/>
</dbReference>
<accession>A0A7K0DD25</accession>
<dbReference type="PROSITE" id="PS00041">
    <property type="entry name" value="HTH_ARAC_FAMILY_1"/>
    <property type="match status" value="1"/>
</dbReference>
<gene>
    <name evidence="5" type="ORF">NRB20_68210</name>
</gene>
<dbReference type="PROSITE" id="PS01124">
    <property type="entry name" value="HTH_ARAC_FAMILY_2"/>
    <property type="match status" value="1"/>
</dbReference>
<dbReference type="EMBL" id="WEGK01000022">
    <property type="protein sequence ID" value="MQY23690.1"/>
    <property type="molecule type" value="Genomic_DNA"/>
</dbReference>
<protein>
    <submittedName>
        <fullName evidence="5">IS5 family transposase IS4811</fullName>
    </submittedName>
</protein>
<dbReference type="GO" id="GO:0003700">
    <property type="term" value="F:DNA-binding transcription factor activity"/>
    <property type="evidence" value="ECO:0007669"/>
    <property type="project" value="InterPro"/>
</dbReference>
<dbReference type="Pfam" id="PF12852">
    <property type="entry name" value="Cupin_6"/>
    <property type="match status" value="1"/>
</dbReference>
<dbReference type="InterPro" id="IPR032783">
    <property type="entry name" value="AraC_lig"/>
</dbReference>
<dbReference type="PANTHER" id="PTHR46796:SF13">
    <property type="entry name" value="HTH-TYPE TRANSCRIPTIONAL ACTIVATOR RHAS"/>
    <property type="match status" value="1"/>
</dbReference>
<sequence>MNVERDDPCRKVRERCPIVRTNGISEYAETVDVLSDAVAAMRIGRPHSSRTELRAPWGIRFPAQRGAGFHVVLQGACWLIPTRGDPIRLVVGDVAFIPRELGHAIADSLDTPLRDQNDANIPTIGDPTTVLLCGAYLLDQSRMHPLLAELPEVVHLPARVGRHPTLRGAIDLLGRELDADPLPGAPGVLPPLLEVLLLYILRAWHEDRSTHDDTGWAVALRDPDLAPALQAMHHDPASPWTVRDLAELAGLSRSAFAQRFTATLGIPPQTYLTWWRMTLAARLLREADLPLRTVATRVGYVSEYAFAKAFKREFGTAPGRYRSAAG</sequence>
<dbReference type="OrthoDB" id="241790at2"/>
<evidence type="ECO:0000256" key="3">
    <source>
        <dbReference type="ARBA" id="ARBA00023163"/>
    </source>
</evidence>
<name>A0A7K0DD25_9NOCA</name>
<dbReference type="Pfam" id="PF12833">
    <property type="entry name" value="HTH_18"/>
    <property type="match status" value="1"/>
</dbReference>
<comment type="caution">
    <text evidence="5">The sequence shown here is derived from an EMBL/GenBank/DDBJ whole genome shotgun (WGS) entry which is preliminary data.</text>
</comment>
<dbReference type="InterPro" id="IPR050204">
    <property type="entry name" value="AraC_XylS_family_regulators"/>
</dbReference>
<dbReference type="SUPFAM" id="SSF46689">
    <property type="entry name" value="Homeodomain-like"/>
    <property type="match status" value="2"/>
</dbReference>
<evidence type="ECO:0000313" key="5">
    <source>
        <dbReference type="EMBL" id="MQY23690.1"/>
    </source>
</evidence>